<gene>
    <name evidence="1" type="ORF">F4820DRAFT_427908</name>
</gene>
<protein>
    <submittedName>
        <fullName evidence="1">Uncharacterized protein</fullName>
    </submittedName>
</protein>
<dbReference type="EMBL" id="MU393509">
    <property type="protein sequence ID" value="KAI4863200.1"/>
    <property type="molecule type" value="Genomic_DNA"/>
</dbReference>
<name>A0ACB9YUS7_9PEZI</name>
<reference evidence="1 2" key="1">
    <citation type="journal article" date="2022" name="New Phytol.">
        <title>Ecological generalism drives hyperdiversity of secondary metabolite gene clusters in xylarialean endophytes.</title>
        <authorList>
            <person name="Franco M.E.E."/>
            <person name="Wisecaver J.H."/>
            <person name="Arnold A.E."/>
            <person name="Ju Y.M."/>
            <person name="Slot J.C."/>
            <person name="Ahrendt S."/>
            <person name="Moore L.P."/>
            <person name="Eastman K.E."/>
            <person name="Scott K."/>
            <person name="Konkel Z."/>
            <person name="Mondo S.J."/>
            <person name="Kuo A."/>
            <person name="Hayes R.D."/>
            <person name="Haridas S."/>
            <person name="Andreopoulos B."/>
            <person name="Riley R."/>
            <person name="LaButti K."/>
            <person name="Pangilinan J."/>
            <person name="Lipzen A."/>
            <person name="Amirebrahimi M."/>
            <person name="Yan J."/>
            <person name="Adam C."/>
            <person name="Keymanesh K."/>
            <person name="Ng V."/>
            <person name="Louie K."/>
            <person name="Northen T."/>
            <person name="Drula E."/>
            <person name="Henrissat B."/>
            <person name="Hsieh H.M."/>
            <person name="Youens-Clark K."/>
            <person name="Lutzoni F."/>
            <person name="Miadlikowska J."/>
            <person name="Eastwood D.C."/>
            <person name="Hamelin R.C."/>
            <person name="Grigoriev I.V."/>
            <person name="U'Ren J.M."/>
        </authorList>
    </citation>
    <scope>NUCLEOTIDE SEQUENCE [LARGE SCALE GENOMIC DNA]</scope>
    <source>
        <strain evidence="1 2">CBS 119005</strain>
    </source>
</reference>
<organism evidence="1 2">
    <name type="scientific">Hypoxylon rubiginosum</name>
    <dbReference type="NCBI Taxonomy" id="110542"/>
    <lineage>
        <taxon>Eukaryota</taxon>
        <taxon>Fungi</taxon>
        <taxon>Dikarya</taxon>
        <taxon>Ascomycota</taxon>
        <taxon>Pezizomycotina</taxon>
        <taxon>Sordariomycetes</taxon>
        <taxon>Xylariomycetidae</taxon>
        <taxon>Xylariales</taxon>
        <taxon>Hypoxylaceae</taxon>
        <taxon>Hypoxylon</taxon>
    </lineage>
</organism>
<accession>A0ACB9YUS7</accession>
<dbReference type="Proteomes" id="UP001497700">
    <property type="component" value="Unassembled WGS sequence"/>
</dbReference>
<evidence type="ECO:0000313" key="2">
    <source>
        <dbReference type="Proteomes" id="UP001497700"/>
    </source>
</evidence>
<comment type="caution">
    <text evidence="1">The sequence shown here is derived from an EMBL/GenBank/DDBJ whole genome shotgun (WGS) entry which is preliminary data.</text>
</comment>
<proteinExistence type="predicted"/>
<keyword evidence="2" id="KW-1185">Reference proteome</keyword>
<evidence type="ECO:0000313" key="1">
    <source>
        <dbReference type="EMBL" id="KAI4863200.1"/>
    </source>
</evidence>
<sequence>MAELFPERWESLHIFGEDEQEWTVHECMQKFRRLKDVTFSKYRFFILIDGLDEFKGDHQELVDLVADISSVSHIKICVASRPWIMFQDAFRTTPSLMMQNLTRRDIVTFTRTMFNRHPGFCEMSIRDPSFAEGLFYEVTQKSSRADDMLRNRRSLELLLRHGVLSHDKEVIFMNVCSMILRACRQMVYSNTHTAEFTFAPSLDIVELLVQHGAYARALVSMFLPEVADQLRLQAPKFLAKLESLRDRNSQTTSPAAYKPHGPKRKVDDNENAGYNKRARNV</sequence>